<protein>
    <recommendedName>
        <fullName evidence="3">Reverse transcriptase zinc-binding domain-containing protein</fullName>
    </recommendedName>
</protein>
<name>A0A8S9GB65_BRACR</name>
<proteinExistence type="predicted"/>
<gene>
    <name evidence="1" type="ORF">F2Q68_00032345</name>
</gene>
<dbReference type="EMBL" id="QGKW02002005">
    <property type="protein sequence ID" value="KAF2542334.1"/>
    <property type="molecule type" value="Genomic_DNA"/>
</dbReference>
<evidence type="ECO:0008006" key="3">
    <source>
        <dbReference type="Google" id="ProtNLM"/>
    </source>
</evidence>
<organism evidence="1 2">
    <name type="scientific">Brassica cretica</name>
    <name type="common">Mustard</name>
    <dbReference type="NCBI Taxonomy" id="69181"/>
    <lineage>
        <taxon>Eukaryota</taxon>
        <taxon>Viridiplantae</taxon>
        <taxon>Streptophyta</taxon>
        <taxon>Embryophyta</taxon>
        <taxon>Tracheophyta</taxon>
        <taxon>Spermatophyta</taxon>
        <taxon>Magnoliopsida</taxon>
        <taxon>eudicotyledons</taxon>
        <taxon>Gunneridae</taxon>
        <taxon>Pentapetalae</taxon>
        <taxon>rosids</taxon>
        <taxon>malvids</taxon>
        <taxon>Brassicales</taxon>
        <taxon>Brassicaceae</taxon>
        <taxon>Brassiceae</taxon>
        <taxon>Brassica</taxon>
    </lineage>
</organism>
<sequence length="221" mass="24856">MRESKPKVPWHRVVWLKKGIPKLKILTWMFVLGNNSSFALQKPLGAKEPLALLRVCQKLSGWRRDLSLSLDSSPEKVFSLSFSLSLSIPLSGFLSRNGSLSQFNQFGLSLSRFLSRNGSLPLSRSALLRDVTRGGSRRRPLCRRRPLSCAFTVPVKSYTHEIVTIWYRAPEVVCNQSLLLLICVVMGTEEKPLNPLDSSDDDFAPSYQRSCGFSDVVLELN</sequence>
<accession>A0A8S9GB65</accession>
<reference evidence="1" key="1">
    <citation type="submission" date="2019-12" db="EMBL/GenBank/DDBJ databases">
        <title>Genome sequencing and annotation of Brassica cretica.</title>
        <authorList>
            <person name="Studholme D.J."/>
            <person name="Sarris P.F."/>
        </authorList>
    </citation>
    <scope>NUCLEOTIDE SEQUENCE</scope>
    <source>
        <strain evidence="1">PFS-001/15</strain>
        <tissue evidence="1">Leaf</tissue>
    </source>
</reference>
<dbReference type="Proteomes" id="UP000712281">
    <property type="component" value="Unassembled WGS sequence"/>
</dbReference>
<evidence type="ECO:0000313" key="1">
    <source>
        <dbReference type="EMBL" id="KAF2542334.1"/>
    </source>
</evidence>
<evidence type="ECO:0000313" key="2">
    <source>
        <dbReference type="Proteomes" id="UP000712281"/>
    </source>
</evidence>
<comment type="caution">
    <text evidence="1">The sequence shown here is derived from an EMBL/GenBank/DDBJ whole genome shotgun (WGS) entry which is preliminary data.</text>
</comment>
<dbReference type="AlphaFoldDB" id="A0A8S9GB65"/>